<gene>
    <name evidence="7" type="ORF">J2S35_000351</name>
</gene>
<evidence type="ECO:0000256" key="5">
    <source>
        <dbReference type="SAM" id="MobiDB-lite"/>
    </source>
</evidence>
<dbReference type="SUPFAM" id="SSF52540">
    <property type="entry name" value="P-loop containing nucleoside triphosphate hydrolases"/>
    <property type="match status" value="1"/>
</dbReference>
<reference evidence="7" key="1">
    <citation type="submission" date="2023-07" db="EMBL/GenBank/DDBJ databases">
        <title>Sequencing the genomes of 1000 actinobacteria strains.</title>
        <authorList>
            <person name="Klenk H.-P."/>
        </authorList>
    </citation>
    <scope>NUCLEOTIDE SEQUENCE</scope>
    <source>
        <strain evidence="7">DSM 13988</strain>
    </source>
</reference>
<evidence type="ECO:0000313" key="7">
    <source>
        <dbReference type="EMBL" id="MDR6891411.1"/>
    </source>
</evidence>
<comment type="caution">
    <text evidence="7">The sequence shown here is derived from an EMBL/GenBank/DDBJ whole genome shotgun (WGS) entry which is preliminary data.</text>
</comment>
<dbReference type="GO" id="GO:0016887">
    <property type="term" value="F:ATP hydrolysis activity"/>
    <property type="evidence" value="ECO:0007669"/>
    <property type="project" value="InterPro"/>
</dbReference>
<evidence type="ECO:0000259" key="6">
    <source>
        <dbReference type="PROSITE" id="PS50893"/>
    </source>
</evidence>
<evidence type="ECO:0000256" key="2">
    <source>
        <dbReference type="ARBA" id="ARBA00022448"/>
    </source>
</evidence>
<name>A0AAE4C4J4_9MICC</name>
<keyword evidence="8" id="KW-1185">Reference proteome</keyword>
<dbReference type="InterPro" id="IPR003439">
    <property type="entry name" value="ABC_transporter-like_ATP-bd"/>
</dbReference>
<dbReference type="CDD" id="cd03220">
    <property type="entry name" value="ABC_KpsT_Wzt"/>
    <property type="match status" value="1"/>
</dbReference>
<organism evidence="7 8">
    <name type="scientific">Falsarthrobacter nasiphocae</name>
    <dbReference type="NCBI Taxonomy" id="189863"/>
    <lineage>
        <taxon>Bacteria</taxon>
        <taxon>Bacillati</taxon>
        <taxon>Actinomycetota</taxon>
        <taxon>Actinomycetes</taxon>
        <taxon>Micrococcales</taxon>
        <taxon>Micrococcaceae</taxon>
        <taxon>Falsarthrobacter</taxon>
    </lineage>
</organism>
<dbReference type="PANTHER" id="PTHR46743">
    <property type="entry name" value="TEICHOIC ACIDS EXPORT ATP-BINDING PROTEIN TAGH"/>
    <property type="match status" value="1"/>
</dbReference>
<dbReference type="PANTHER" id="PTHR46743:SF2">
    <property type="entry name" value="TEICHOIC ACIDS EXPORT ATP-BINDING PROTEIN TAGH"/>
    <property type="match status" value="1"/>
</dbReference>
<dbReference type="AlphaFoldDB" id="A0AAE4C4J4"/>
<dbReference type="EMBL" id="JAVDUI010000001">
    <property type="protein sequence ID" value="MDR6891411.1"/>
    <property type="molecule type" value="Genomic_DNA"/>
</dbReference>
<evidence type="ECO:0000256" key="1">
    <source>
        <dbReference type="ARBA" id="ARBA00005417"/>
    </source>
</evidence>
<dbReference type="InterPro" id="IPR050683">
    <property type="entry name" value="Bact_Polysacc_Export_ATP-bd"/>
</dbReference>
<proteinExistence type="inferred from homology"/>
<dbReference type="GO" id="GO:0016020">
    <property type="term" value="C:membrane"/>
    <property type="evidence" value="ECO:0007669"/>
    <property type="project" value="InterPro"/>
</dbReference>
<dbReference type="PROSITE" id="PS50893">
    <property type="entry name" value="ABC_TRANSPORTER_2"/>
    <property type="match status" value="1"/>
</dbReference>
<evidence type="ECO:0000313" key="8">
    <source>
        <dbReference type="Proteomes" id="UP001247307"/>
    </source>
</evidence>
<dbReference type="InterPro" id="IPR027417">
    <property type="entry name" value="P-loop_NTPase"/>
</dbReference>
<dbReference type="GO" id="GO:0005524">
    <property type="term" value="F:ATP binding"/>
    <property type="evidence" value="ECO:0007669"/>
    <property type="project" value="UniProtKB-KW"/>
</dbReference>
<dbReference type="Gene3D" id="3.40.50.300">
    <property type="entry name" value="P-loop containing nucleotide triphosphate hydrolases"/>
    <property type="match status" value="1"/>
</dbReference>
<keyword evidence="4 7" id="KW-0067">ATP-binding</keyword>
<sequence>MTLPKNSEATAPEPLAPGRRAGLSGTAIAVQSVRKDFVLRHTRSMKEAFVWLIKGRKGDLSEKFSALKDASLTVSHGETVALLGLNGSGKSTLLKLISGVMRPDAGEIHTRGRVAGLIEVGAGFHGDLTGRDNVYLNGAILGMTEAQIDAQFDSIVEFSEIGQFIDTEVKFYSSGMYLRLAFSVAVHTDPDVFLVDEILAVGDEPFQQKCLAKIRELVAAGKTLVVVSHDLDLVSTICERGVLLDHGTLVYDGPIAEAVARMRS</sequence>
<protein>
    <submittedName>
        <fullName evidence="7">ABC-2 type transport system ATP-binding protein</fullName>
    </submittedName>
</protein>
<dbReference type="SMART" id="SM00382">
    <property type="entry name" value="AAA"/>
    <property type="match status" value="1"/>
</dbReference>
<dbReference type="Pfam" id="PF00005">
    <property type="entry name" value="ABC_tran"/>
    <property type="match status" value="1"/>
</dbReference>
<feature type="region of interest" description="Disordered" evidence="5">
    <location>
        <begin position="1"/>
        <end position="21"/>
    </location>
</feature>
<dbReference type="InterPro" id="IPR015860">
    <property type="entry name" value="ABC_transpr_TagH-like"/>
</dbReference>
<feature type="domain" description="ABC transporter" evidence="6">
    <location>
        <begin position="45"/>
        <end position="264"/>
    </location>
</feature>
<dbReference type="InterPro" id="IPR003593">
    <property type="entry name" value="AAA+_ATPase"/>
</dbReference>
<keyword evidence="3" id="KW-0547">Nucleotide-binding</keyword>
<comment type="similarity">
    <text evidence="1">Belongs to the ABC transporter superfamily.</text>
</comment>
<accession>A0AAE4C4J4</accession>
<evidence type="ECO:0000256" key="3">
    <source>
        <dbReference type="ARBA" id="ARBA00022741"/>
    </source>
</evidence>
<dbReference type="Proteomes" id="UP001247307">
    <property type="component" value="Unassembled WGS sequence"/>
</dbReference>
<evidence type="ECO:0000256" key="4">
    <source>
        <dbReference type="ARBA" id="ARBA00022840"/>
    </source>
</evidence>
<dbReference type="GO" id="GO:0140359">
    <property type="term" value="F:ABC-type transporter activity"/>
    <property type="evidence" value="ECO:0007669"/>
    <property type="project" value="InterPro"/>
</dbReference>
<keyword evidence="2" id="KW-0813">Transport</keyword>